<dbReference type="RefSeq" id="WP_236696546.1">
    <property type="nucleotide sequence ID" value="NZ_LECT01000044.1"/>
</dbReference>
<dbReference type="Proteomes" id="UP000036367">
    <property type="component" value="Unassembled WGS sequence"/>
</dbReference>
<dbReference type="PATRIC" id="fig|595434.4.peg.5049"/>
<reference evidence="1" key="1">
    <citation type="submission" date="2015-05" db="EMBL/GenBank/DDBJ databases">
        <title>Permanent draft genome of Rhodopirellula islandicus K833.</title>
        <authorList>
            <person name="Kizina J."/>
            <person name="Richter M."/>
            <person name="Glockner F.O."/>
            <person name="Harder J."/>
        </authorList>
    </citation>
    <scope>NUCLEOTIDE SEQUENCE [LARGE SCALE GENOMIC DNA]</scope>
    <source>
        <strain evidence="1">K833</strain>
    </source>
</reference>
<dbReference type="EMBL" id="LECT01000044">
    <property type="protein sequence ID" value="KLU02247.1"/>
    <property type="molecule type" value="Genomic_DNA"/>
</dbReference>
<evidence type="ECO:0000313" key="2">
    <source>
        <dbReference type="Proteomes" id="UP000036367"/>
    </source>
</evidence>
<evidence type="ECO:0000313" key="1">
    <source>
        <dbReference type="EMBL" id="KLU02247.1"/>
    </source>
</evidence>
<gene>
    <name evidence="1" type="ORF">RISK_005313</name>
</gene>
<organism evidence="1 2">
    <name type="scientific">Rhodopirellula islandica</name>
    <dbReference type="NCBI Taxonomy" id="595434"/>
    <lineage>
        <taxon>Bacteria</taxon>
        <taxon>Pseudomonadati</taxon>
        <taxon>Planctomycetota</taxon>
        <taxon>Planctomycetia</taxon>
        <taxon>Pirellulales</taxon>
        <taxon>Pirellulaceae</taxon>
        <taxon>Rhodopirellula</taxon>
    </lineage>
</organism>
<sequence>MRFDVTFCFFHSPEVTMPHGNKNKAFKSQAANPMKLLTEELIQFKEVPPLLQDRVHVSTVWRWATRGLKNCKLETVSIGGKRVTSVQAVNRFLEKTSSR</sequence>
<name>A0A0J1B676_RHOIS</name>
<keyword evidence="2" id="KW-1185">Reference proteome</keyword>
<protein>
    <recommendedName>
        <fullName evidence="3">Protein containing DUF1580</fullName>
    </recommendedName>
</protein>
<dbReference type="InterPro" id="IPR011474">
    <property type="entry name" value="DUF1580"/>
</dbReference>
<dbReference type="AlphaFoldDB" id="A0A0J1B676"/>
<proteinExistence type="predicted"/>
<comment type="caution">
    <text evidence="1">The sequence shown here is derived from an EMBL/GenBank/DDBJ whole genome shotgun (WGS) entry which is preliminary data.</text>
</comment>
<dbReference type="Pfam" id="PF07618">
    <property type="entry name" value="DUF1580"/>
    <property type="match status" value="1"/>
</dbReference>
<accession>A0A0J1B676</accession>
<evidence type="ECO:0008006" key="3">
    <source>
        <dbReference type="Google" id="ProtNLM"/>
    </source>
</evidence>